<keyword evidence="2" id="KW-1185">Reference proteome</keyword>
<evidence type="ECO:0000313" key="2">
    <source>
        <dbReference type="Proteomes" id="UP000075886"/>
    </source>
</evidence>
<name>A0A182QQD5_9DIPT</name>
<accession>A0A182QQD5</accession>
<dbReference type="Proteomes" id="UP000075886">
    <property type="component" value="Unassembled WGS sequence"/>
</dbReference>
<evidence type="ECO:0000313" key="1">
    <source>
        <dbReference type="EnsemblMetazoa" id="AFAF014774-PA"/>
    </source>
</evidence>
<organism evidence="1 2">
    <name type="scientific">Anopheles farauti</name>
    <dbReference type="NCBI Taxonomy" id="69004"/>
    <lineage>
        <taxon>Eukaryota</taxon>
        <taxon>Metazoa</taxon>
        <taxon>Ecdysozoa</taxon>
        <taxon>Arthropoda</taxon>
        <taxon>Hexapoda</taxon>
        <taxon>Insecta</taxon>
        <taxon>Pterygota</taxon>
        <taxon>Neoptera</taxon>
        <taxon>Endopterygota</taxon>
        <taxon>Diptera</taxon>
        <taxon>Nematocera</taxon>
        <taxon>Culicoidea</taxon>
        <taxon>Culicidae</taxon>
        <taxon>Anophelinae</taxon>
        <taxon>Anopheles</taxon>
    </lineage>
</organism>
<dbReference type="AlphaFoldDB" id="A0A182QQD5"/>
<dbReference type="EnsemblMetazoa" id="AFAF014774-RA">
    <property type="protein sequence ID" value="AFAF014774-PA"/>
    <property type="gene ID" value="AFAF014774"/>
</dbReference>
<dbReference type="VEuPathDB" id="VectorBase:AFAF014774"/>
<dbReference type="EMBL" id="AXCN02001116">
    <property type="status" value="NOT_ANNOTATED_CDS"/>
    <property type="molecule type" value="Genomic_DNA"/>
</dbReference>
<sequence length="302" mass="32326">MSPFMESLSKFSALGGLALGPGTITLTPPPTKPSVVSSPTNALPSLALVTLQPAIDDGKPSGQLGSVLREEGDQIVQPRQEVLAHGQLQPLVYLGRGPLLGICLRAKREETIVQTLSANSNTGPMSAWVVRPPISESSSNGFRLWRRWKLVSCRCSRSIWKPPCGLMAGWSSAGGGGSGAYTLVPSTFTNAGDADDDDGWYGDESPSSESRSMLVSAPESYSVLIGCSSSPYGERRLLLLGLGTQRNFTVVRQHRKIEQLRLVQQMLSNARQLLHPTGGLLPIAISARRTTIGHTTSETFES</sequence>
<proteinExistence type="predicted"/>
<protein>
    <submittedName>
        <fullName evidence="1">Uncharacterized protein</fullName>
    </submittedName>
</protein>
<reference evidence="2" key="1">
    <citation type="submission" date="2014-01" db="EMBL/GenBank/DDBJ databases">
        <title>The Genome Sequence of Anopheles farauti FAR1 (V2).</title>
        <authorList>
            <consortium name="The Broad Institute Genomics Platform"/>
            <person name="Neafsey D.E."/>
            <person name="Besansky N."/>
            <person name="Howell P."/>
            <person name="Walton C."/>
            <person name="Young S.K."/>
            <person name="Zeng Q."/>
            <person name="Gargeya S."/>
            <person name="Fitzgerald M."/>
            <person name="Haas B."/>
            <person name="Abouelleil A."/>
            <person name="Allen A.W."/>
            <person name="Alvarado L."/>
            <person name="Arachchi H.M."/>
            <person name="Berlin A.M."/>
            <person name="Chapman S.B."/>
            <person name="Gainer-Dewar J."/>
            <person name="Goldberg J."/>
            <person name="Griggs A."/>
            <person name="Gujja S."/>
            <person name="Hansen M."/>
            <person name="Howarth C."/>
            <person name="Imamovic A."/>
            <person name="Ireland A."/>
            <person name="Larimer J."/>
            <person name="McCowan C."/>
            <person name="Murphy C."/>
            <person name="Pearson M."/>
            <person name="Poon T.W."/>
            <person name="Priest M."/>
            <person name="Roberts A."/>
            <person name="Saif S."/>
            <person name="Shea T."/>
            <person name="Sisk P."/>
            <person name="Sykes S."/>
            <person name="Wortman J."/>
            <person name="Nusbaum C."/>
            <person name="Birren B."/>
        </authorList>
    </citation>
    <scope>NUCLEOTIDE SEQUENCE [LARGE SCALE GENOMIC DNA]</scope>
    <source>
        <strain evidence="2">FAR1</strain>
    </source>
</reference>
<reference evidence="1" key="2">
    <citation type="submission" date="2020-05" db="UniProtKB">
        <authorList>
            <consortium name="EnsemblMetazoa"/>
        </authorList>
    </citation>
    <scope>IDENTIFICATION</scope>
    <source>
        <strain evidence="1">FAR1</strain>
    </source>
</reference>